<dbReference type="SUPFAM" id="SSF54060">
    <property type="entry name" value="His-Me finger endonucleases"/>
    <property type="match status" value="1"/>
</dbReference>
<name>J9Z8W4_LEPFM</name>
<dbReference type="STRING" id="1048260.LFML04_0710"/>
<dbReference type="InterPro" id="IPR044925">
    <property type="entry name" value="His-Me_finger_sf"/>
</dbReference>
<evidence type="ECO:0000256" key="1">
    <source>
        <dbReference type="SAM" id="MobiDB-lite"/>
    </source>
</evidence>
<protein>
    <recommendedName>
        <fullName evidence="2">HNH nuclease domain-containing protein</fullName>
    </recommendedName>
</protein>
<feature type="region of interest" description="Disordered" evidence="1">
    <location>
        <begin position="1"/>
        <end position="20"/>
    </location>
</feature>
<evidence type="ECO:0000313" key="3">
    <source>
        <dbReference type="EMBL" id="AFS52945.1"/>
    </source>
</evidence>
<evidence type="ECO:0000313" key="4">
    <source>
        <dbReference type="Proteomes" id="UP000006177"/>
    </source>
</evidence>
<feature type="domain" description="HNH nuclease" evidence="2">
    <location>
        <begin position="85"/>
        <end position="127"/>
    </location>
</feature>
<dbReference type="KEGG" id="lfi:LFML04_0710"/>
<dbReference type="InterPro" id="IPR003615">
    <property type="entry name" value="HNH_nuc"/>
</dbReference>
<dbReference type="Proteomes" id="UP000006177">
    <property type="component" value="Chromosome"/>
</dbReference>
<dbReference type="PATRIC" id="fig|1048260.3.peg.768"/>
<sequence length="189" mass="21586">MKIPDPIMESLPVSNGEGSPSIKEKCLVEGCITTIGRFRAGFCGAHYQKIRKYGKNVCLRARKGEGSLSHGYKVFRKEGCRIREHVFIAEKAIGRKLTSNEVVHHIDGNRSNNSPSNLLICTKEYHNLLHKRMRALSEGGDPDFLKCKYCKEWDSPNKLYVYSSGNYHIDCMNSYRRNRRATRVKSENS</sequence>
<reference evidence="3 4" key="1">
    <citation type="journal article" date="2011" name="J. Microbiol.">
        <title>Complete genome of Leptospirillum ferriphilum ML-04 provides insight into its physiology and environmental adaptation.</title>
        <authorList>
            <person name="Mi S."/>
            <person name="Song J."/>
            <person name="Lin J."/>
            <person name="Che Y."/>
            <person name="Zheng H."/>
            <person name="Lin J."/>
        </authorList>
    </citation>
    <scope>NUCLEOTIDE SEQUENCE [LARGE SCALE GENOMIC DNA]</scope>
    <source>
        <strain evidence="3 4">ML-04</strain>
    </source>
</reference>
<gene>
    <name evidence="3" type="ordered locus">LFML04_0710</name>
</gene>
<organism evidence="3 4">
    <name type="scientific">Leptospirillum ferriphilum (strain ML-04)</name>
    <dbReference type="NCBI Taxonomy" id="1048260"/>
    <lineage>
        <taxon>Bacteria</taxon>
        <taxon>Pseudomonadati</taxon>
        <taxon>Nitrospirota</taxon>
        <taxon>Nitrospiria</taxon>
        <taxon>Nitrospirales</taxon>
        <taxon>Nitrospiraceae</taxon>
        <taxon>Leptospirillum</taxon>
    </lineage>
</organism>
<accession>J9Z8W4</accession>
<proteinExistence type="predicted"/>
<dbReference type="Gene3D" id="3.90.75.20">
    <property type="match status" value="1"/>
</dbReference>
<evidence type="ECO:0000259" key="2">
    <source>
        <dbReference type="Pfam" id="PF13392"/>
    </source>
</evidence>
<dbReference type="Pfam" id="PF13392">
    <property type="entry name" value="HNH_3"/>
    <property type="match status" value="1"/>
</dbReference>
<dbReference type="EMBL" id="CP002919">
    <property type="protein sequence ID" value="AFS52945.1"/>
    <property type="molecule type" value="Genomic_DNA"/>
</dbReference>
<dbReference type="AlphaFoldDB" id="J9Z8W4"/>
<dbReference type="HOGENOM" id="CLU_1432918_0_0_0"/>